<protein>
    <submittedName>
        <fullName evidence="1">His-Xaa-Ser system radical SAM maturase HxsC</fullName>
    </submittedName>
</protein>
<name>A0ACC9D1R2_9FIRM</name>
<evidence type="ECO:0000313" key="2">
    <source>
        <dbReference type="Proteomes" id="UP000220959"/>
    </source>
</evidence>
<keyword evidence="2" id="KW-1185">Reference proteome</keyword>
<dbReference type="EMBL" id="NMTR01000006">
    <property type="protein sequence ID" value="PDX61969.1"/>
    <property type="molecule type" value="Genomic_DNA"/>
</dbReference>
<dbReference type="Proteomes" id="UP000220959">
    <property type="component" value="Unassembled WGS sequence"/>
</dbReference>
<gene>
    <name evidence="1" type="primary">hxsC</name>
    <name evidence="1" type="ORF">CGS49_02670</name>
</gene>
<evidence type="ECO:0000313" key="1">
    <source>
        <dbReference type="EMBL" id="PDX61969.1"/>
    </source>
</evidence>
<proteinExistence type="predicted"/>
<reference evidence="1 2" key="1">
    <citation type="journal article" date="2017" name="Front. Microbiol.">
        <title>New Insights into the Diversity of the Genus Faecalibacterium.</title>
        <authorList>
            <person name="Benevides L."/>
            <person name="Burman S."/>
            <person name="Martin R."/>
            <person name="Robert V."/>
            <person name="Thomas M."/>
            <person name="Miquel S."/>
            <person name="Chain F."/>
            <person name="Sokol H."/>
            <person name="Bermudez-Humaran L.G."/>
            <person name="Morrison M."/>
            <person name="Langella P."/>
            <person name="Azevedo V.A."/>
            <person name="Chatel J.M."/>
            <person name="Soares S."/>
        </authorList>
    </citation>
    <scope>NUCLEOTIDE SEQUENCE [LARGE SCALE GENOMIC DNA]</scope>
    <source>
        <strain evidence="2">CNCM I-4541</strain>
    </source>
</reference>
<sequence>MTFYLSAYRSQPAAVYLLARVRLARKEIESDLQIGLNVAYVEQESQTVTLYPFEKRYSISDAEWLRWKELQDADAISFENTGICYRFYQADAGDAAIVTGLACNTNCVMCPVSESSRRHAQLTPVDELKMQLRYFGTDIPHITITGGEPTLLKQGLLEVVQYAKEQCPSAEILILTNGRTFSVAPYAQAFNRILIAQDQIAIPIHGSNAERHDAITQAQGSFAQTIQGLRTLAQGTMRIEIRIVVSKLNNRDISNIVELLLTLPRITVVNFIALEMCGNAIKNREQVWIDYLQAAAACEDGIEKLVSAGIDIGLYNFPLCAVKHKYWTLCRDSISDYKIRYTPVCESCKVKSICYGVFNSTISTGCFVARPIAE</sequence>
<comment type="caution">
    <text evidence="1">The sequence shown here is derived from an EMBL/GenBank/DDBJ whole genome shotgun (WGS) entry which is preliminary data.</text>
</comment>
<accession>A0ACC9D1R2</accession>
<organism evidence="1 2">
    <name type="scientific">Faecalibacterium langellae</name>
    <dbReference type="NCBI Taxonomy" id="3435293"/>
    <lineage>
        <taxon>Bacteria</taxon>
        <taxon>Bacillati</taxon>
        <taxon>Bacillota</taxon>
        <taxon>Clostridia</taxon>
        <taxon>Eubacteriales</taxon>
        <taxon>Oscillospiraceae</taxon>
        <taxon>Faecalibacterium</taxon>
    </lineage>
</organism>